<dbReference type="InterPro" id="IPR027417">
    <property type="entry name" value="P-loop_NTPase"/>
</dbReference>
<dbReference type="PANTHER" id="PTHR30050">
    <property type="entry name" value="CHROMOSOMAL REPLICATION INITIATOR PROTEIN DNAA"/>
    <property type="match status" value="1"/>
</dbReference>
<feature type="compositionally biased region" description="Basic and acidic residues" evidence="2">
    <location>
        <begin position="286"/>
        <end position="300"/>
    </location>
</feature>
<dbReference type="EMBL" id="WISB01000029">
    <property type="protein sequence ID" value="MQW68321.1"/>
    <property type="molecule type" value="Genomic_DNA"/>
</dbReference>
<dbReference type="AlphaFoldDB" id="A0A6G1WN57"/>
<dbReference type="EMBL" id="WISB01000119">
    <property type="protein sequence ID" value="MQW71077.1"/>
    <property type="molecule type" value="Genomic_DNA"/>
</dbReference>
<evidence type="ECO:0000313" key="9">
    <source>
        <dbReference type="EMBL" id="MQW71077.1"/>
    </source>
</evidence>
<dbReference type="EMBL" id="WISB01000230">
    <property type="protein sequence ID" value="MQW73780.1"/>
    <property type="molecule type" value="Genomic_DNA"/>
</dbReference>
<dbReference type="EMBL" id="WISB01000148">
    <property type="protein sequence ID" value="MQW72308.1"/>
    <property type="molecule type" value="Genomic_DNA"/>
</dbReference>
<dbReference type="InterPro" id="IPR002611">
    <property type="entry name" value="IstB_ATP-bd"/>
</dbReference>
<evidence type="ECO:0000313" key="5">
    <source>
        <dbReference type="EMBL" id="MQW68321.1"/>
    </source>
</evidence>
<dbReference type="NCBIfam" id="NF038214">
    <property type="entry name" value="IS21_help_AAA"/>
    <property type="match status" value="1"/>
</dbReference>
<dbReference type="EMBL" id="WISB01000095">
    <property type="protein sequence ID" value="MQW70341.1"/>
    <property type="molecule type" value="Genomic_DNA"/>
</dbReference>
<evidence type="ECO:0000259" key="3">
    <source>
        <dbReference type="SMART" id="SM00382"/>
    </source>
</evidence>
<dbReference type="EMBL" id="WISB01000070">
    <property type="protein sequence ID" value="MQW69593.1"/>
    <property type="molecule type" value="Genomic_DNA"/>
</dbReference>
<evidence type="ECO:0000313" key="10">
    <source>
        <dbReference type="EMBL" id="MQW72308.1"/>
    </source>
</evidence>
<comment type="similarity">
    <text evidence="1">Belongs to the IS21/IS1162 putative ATP-binding protein family.</text>
</comment>
<evidence type="ECO:0000256" key="2">
    <source>
        <dbReference type="SAM" id="MobiDB-lite"/>
    </source>
</evidence>
<protein>
    <submittedName>
        <fullName evidence="9">AAA family ATPase</fullName>
    </submittedName>
</protein>
<dbReference type="InterPro" id="IPR047661">
    <property type="entry name" value="IstB"/>
</dbReference>
<dbReference type="InterPro" id="IPR003593">
    <property type="entry name" value="AAA+_ATPase"/>
</dbReference>
<evidence type="ECO:0000256" key="1">
    <source>
        <dbReference type="ARBA" id="ARBA00008059"/>
    </source>
</evidence>
<gene>
    <name evidence="4" type="ORF">GHJ91_03300</name>
    <name evidence="5" type="ORF">GHJ91_03835</name>
    <name evidence="6" type="ORF">GHJ91_10605</name>
    <name evidence="7" type="ORF">GHJ91_14570</name>
    <name evidence="8" type="ORF">GHJ91_15655</name>
    <name evidence="9" type="ORF">GHJ91_18530</name>
    <name evidence="10" type="ORF">GHJ91_25055</name>
    <name evidence="11" type="ORF">GHJ91_33420</name>
</gene>
<dbReference type="EMBL" id="WISB01000100">
    <property type="protein sequence ID" value="MQW70536.1"/>
    <property type="molecule type" value="Genomic_DNA"/>
</dbReference>
<dbReference type="GO" id="GO:0005524">
    <property type="term" value="F:ATP binding"/>
    <property type="evidence" value="ECO:0007669"/>
    <property type="project" value="InterPro"/>
</dbReference>
<dbReference type="EMBL" id="WISB01000018">
    <property type="protein sequence ID" value="MQW68235.1"/>
    <property type="molecule type" value="Genomic_DNA"/>
</dbReference>
<reference evidence="9" key="1">
    <citation type="journal article" date="2013" name="Genome Biol.">
        <title>Comparative genomics of the core and accessory genomes of 48 Sinorhizobium strains comprising five genospecies.</title>
        <authorList>
            <person name="Sugawara M."/>
            <person name="Epstein B."/>
            <person name="Badgley B.D."/>
            <person name="Unno T."/>
            <person name="Xu L."/>
            <person name="Reese J."/>
            <person name="Gyaneshwar P."/>
            <person name="Denny R."/>
            <person name="Mudge J."/>
            <person name="Bharti A.K."/>
            <person name="Farmer A.D."/>
            <person name="May G.D."/>
            <person name="Woodward J.E."/>
            <person name="Medigue C."/>
            <person name="Vallenet D."/>
            <person name="Lajus A."/>
            <person name="Rouy Z."/>
            <person name="Martinez-Vaz B."/>
            <person name="Tiffin P."/>
            <person name="Young N.D."/>
            <person name="Sadowsky M.J."/>
        </authorList>
    </citation>
    <scope>NUCLEOTIDE SEQUENCE</scope>
    <source>
        <strain evidence="9">M1</strain>
    </source>
</reference>
<proteinExistence type="inferred from homology"/>
<organism evidence="9">
    <name type="scientific">Sinorhizobium medicae</name>
    <dbReference type="NCBI Taxonomy" id="110321"/>
    <lineage>
        <taxon>Bacteria</taxon>
        <taxon>Pseudomonadati</taxon>
        <taxon>Pseudomonadota</taxon>
        <taxon>Alphaproteobacteria</taxon>
        <taxon>Hyphomicrobiales</taxon>
        <taxon>Rhizobiaceae</taxon>
        <taxon>Sinorhizobium/Ensifer group</taxon>
        <taxon>Sinorhizobium</taxon>
    </lineage>
</organism>
<dbReference type="PANTHER" id="PTHR30050:SF4">
    <property type="entry name" value="ATP-BINDING PROTEIN RV3427C IN INSERTION SEQUENCE-RELATED"/>
    <property type="match status" value="1"/>
</dbReference>
<dbReference type="Pfam" id="PF01695">
    <property type="entry name" value="IstB_IS21"/>
    <property type="match status" value="1"/>
</dbReference>
<dbReference type="SMART" id="SM00382">
    <property type="entry name" value="AAA"/>
    <property type="match status" value="1"/>
</dbReference>
<comment type="caution">
    <text evidence="9">The sequence shown here is derived from an EMBL/GenBank/DDBJ whole genome shotgun (WGS) entry which is preliminary data.</text>
</comment>
<dbReference type="CDD" id="cd00009">
    <property type="entry name" value="AAA"/>
    <property type="match status" value="1"/>
</dbReference>
<dbReference type="RefSeq" id="WP_128171790.1">
    <property type="nucleotide sequence ID" value="NZ_CP140964.1"/>
</dbReference>
<dbReference type="SUPFAM" id="SSF52540">
    <property type="entry name" value="P-loop containing nucleoside triphosphate hydrolases"/>
    <property type="match status" value="1"/>
</dbReference>
<evidence type="ECO:0000313" key="4">
    <source>
        <dbReference type="EMBL" id="MQW68235.1"/>
    </source>
</evidence>
<feature type="region of interest" description="Disordered" evidence="2">
    <location>
        <begin position="272"/>
        <end position="306"/>
    </location>
</feature>
<dbReference type="GO" id="GO:0006260">
    <property type="term" value="P:DNA replication"/>
    <property type="evidence" value="ECO:0007669"/>
    <property type="project" value="TreeGrafter"/>
</dbReference>
<accession>A0A6G1WN57</accession>
<dbReference type="Gene3D" id="3.40.50.300">
    <property type="entry name" value="P-loop containing nucleotide triphosphate hydrolases"/>
    <property type="match status" value="1"/>
</dbReference>
<evidence type="ECO:0000313" key="8">
    <source>
        <dbReference type="EMBL" id="MQW70536.1"/>
    </source>
</evidence>
<evidence type="ECO:0000313" key="6">
    <source>
        <dbReference type="EMBL" id="MQW69593.1"/>
    </source>
</evidence>
<dbReference type="NCBIfam" id="NF006038">
    <property type="entry name" value="PRK08181.1"/>
    <property type="match status" value="1"/>
</dbReference>
<evidence type="ECO:0000313" key="11">
    <source>
        <dbReference type="EMBL" id="MQW73780.1"/>
    </source>
</evidence>
<sequence length="306" mass="34240">MRNAPAIDAATLSTLLNELRLPAIKVLWPDFAERADKEGWPAARFLSVIAEHELAERDRRRIERHLAEARLPPGKTLESFDFDAVPMVSKAQVMAIAAGDSWLAKGANILLFGPPGGGKSHLAAAIGLALIENGWRVLFMRTTELVQKLQVARRELQLESAIAKLDKFDLLILDDLAYVTKDQAETSVLFELISARYERRSIMITANQPFGEWNRVFPDPAMTLAAVDRLVHHATIFEMNVESYRRRSAMEAKRQRGRPASFATMRNAAEIDAARQSEPNEALASDNHDDTVADDRDTRISSRLSR</sequence>
<evidence type="ECO:0000313" key="7">
    <source>
        <dbReference type="EMBL" id="MQW70341.1"/>
    </source>
</evidence>
<name>A0A6G1WN57_9HYPH</name>
<feature type="domain" description="AAA+ ATPase" evidence="3">
    <location>
        <begin position="105"/>
        <end position="237"/>
    </location>
</feature>